<proteinExistence type="predicted"/>
<comment type="caution">
    <text evidence="2">The sequence shown here is derived from an EMBL/GenBank/DDBJ whole genome shotgun (WGS) entry which is preliminary data.</text>
</comment>
<organism evidence="2 3">
    <name type="scientific">Cucurbita argyrosperma subsp. sororia</name>
    <dbReference type="NCBI Taxonomy" id="37648"/>
    <lineage>
        <taxon>Eukaryota</taxon>
        <taxon>Viridiplantae</taxon>
        <taxon>Streptophyta</taxon>
        <taxon>Embryophyta</taxon>
        <taxon>Tracheophyta</taxon>
        <taxon>Spermatophyta</taxon>
        <taxon>Magnoliopsida</taxon>
        <taxon>eudicotyledons</taxon>
        <taxon>Gunneridae</taxon>
        <taxon>Pentapetalae</taxon>
        <taxon>rosids</taxon>
        <taxon>fabids</taxon>
        <taxon>Cucurbitales</taxon>
        <taxon>Cucurbitaceae</taxon>
        <taxon>Cucurbiteae</taxon>
        <taxon>Cucurbita</taxon>
    </lineage>
</organism>
<feature type="region of interest" description="Disordered" evidence="1">
    <location>
        <begin position="860"/>
        <end position="898"/>
    </location>
</feature>
<feature type="region of interest" description="Disordered" evidence="1">
    <location>
        <begin position="686"/>
        <end position="718"/>
    </location>
</feature>
<feature type="non-terminal residue" evidence="2">
    <location>
        <position position="1"/>
    </location>
</feature>
<protein>
    <submittedName>
        <fullName evidence="2">Uncharacterized protein</fullName>
    </submittedName>
</protein>
<keyword evidence="3" id="KW-1185">Reference proteome</keyword>
<feature type="region of interest" description="Disordered" evidence="1">
    <location>
        <begin position="1"/>
        <end position="31"/>
    </location>
</feature>
<feature type="region of interest" description="Disordered" evidence="1">
    <location>
        <begin position="366"/>
        <end position="387"/>
    </location>
</feature>
<feature type="region of interest" description="Disordered" evidence="1">
    <location>
        <begin position="1057"/>
        <end position="1077"/>
    </location>
</feature>
<gene>
    <name evidence="2" type="ORF">SDJN03_22989</name>
</gene>
<dbReference type="EMBL" id="JAGKQH010000015">
    <property type="protein sequence ID" value="KAG6578541.1"/>
    <property type="molecule type" value="Genomic_DNA"/>
</dbReference>
<evidence type="ECO:0000256" key="1">
    <source>
        <dbReference type="SAM" id="MobiDB-lite"/>
    </source>
</evidence>
<feature type="compositionally biased region" description="Polar residues" evidence="1">
    <location>
        <begin position="964"/>
        <end position="987"/>
    </location>
</feature>
<reference evidence="2 3" key="1">
    <citation type="journal article" date="2021" name="Hortic Res">
        <title>The domestication of Cucurbita argyrosperma as revealed by the genome of its wild relative.</title>
        <authorList>
            <person name="Barrera-Redondo J."/>
            <person name="Sanchez-de la Vega G."/>
            <person name="Aguirre-Liguori J.A."/>
            <person name="Castellanos-Morales G."/>
            <person name="Gutierrez-Guerrero Y.T."/>
            <person name="Aguirre-Dugua X."/>
            <person name="Aguirre-Planter E."/>
            <person name="Tenaillon M.I."/>
            <person name="Lira-Saade R."/>
            <person name="Eguiarte L.E."/>
        </authorList>
    </citation>
    <scope>NUCLEOTIDE SEQUENCE [LARGE SCALE GENOMIC DNA]</scope>
    <source>
        <strain evidence="2">JBR-2021</strain>
    </source>
</reference>
<feature type="compositionally biased region" description="Polar residues" evidence="1">
    <location>
        <begin position="877"/>
        <end position="898"/>
    </location>
</feature>
<sequence length="1724" mass="191936">MARSWEEDNKKLEEKTKMNNGEKLEDRERDGKKPVGFWEWVWRGENGEREKGKAGRKFRSDEVALGFLVQRSNQFRDQFLTLSAALEKCLERERERVFKLQSQLKGEIERQESSGPSIVAIWILFQEQNSPAPKFLRSYNSVAQITPPSSPLCSLARFALTSMHLVAVALSIPDHHVRKLHVIIQVSMRKNCNITLQDSVGGYPRENLTVSLGRNFAPLASRPGFCSDTLEGQPLNTNGYMFGGQNFQTEHSQQAFLGETTSYDPHVLMLRGLSVLKSHQEYAPVDSPTLTTNSERSEITESSTDFNFLGGSQQLVRGQQQLDTSQLQSMQQSTYNDVQLQQQQMMFKQMQDIHRQQQQLQQFGDARQQGSQNQISAFPRQSTGGQYPSFINGTSLSDSSEMFMNRTYLGASSAAQGVYNQLMFSPEKGQSFHSTVLVPQQLDESNNRSPNYSGGGSMGQYSQLQGMDRDSCSLLTKASGHCMKPTLQPVAFSSSSMGNINTVSAGQTGRFKQGFEGKNLFDQIPNQGLDARMRSDIIHQKNYSQTNGSFPEFQGEQDGTGWLGTTQQKVTQLDASQYFVPLDPIEQKILYNMDQNMWDTSLGKCTNVSNGSFENNPVHSDYSNALPSIHSGSWSALMQSAVAEASSSDTGIQEEWSGLTFQNTELSTENQHSNIVDSKKEQSAWYENSMQSASSSRPYANFNDSSMSSSFPGFQQSGIQPSFEQTEHLCPEDSHKLNQNPSGKAGEWLDTTSAQKRLGDQSQHVQPHEHLNKSLASQLYEQPEYDRPHQQITASHDNVNRPHGKPQGDSFIDKLLLKSNSRDHYMLKQLSSQGQGHFQQSFLDVSSDAVNLEKGQLTGFQRNLNSSDGTPRGHLDASTNFGKPTGSNGQTPYKQTSENVNGHLQNVDHSKENSAIPHYGSIGSSPLSMMSQAVFSDPSVSQNHNQSTSQGFPMRLLHPSQQLSYSNKISSSRGLPQLSSNPDTSPVISDLAPPSPIQSMPPDESSQNVHWDENSHCLGEAEAATSLFLPPHFVTDENQGQFVSGALAARLSPQASLPSTASRYPQYGLSSSHDTSRHIDRNMSGKQYPVFEALPLSQPLSTSRIDQQEGLLARQQNVWLNNTSQQHNATSLAPLGFNDQSSKKCGLQLLESDMIPTNSLNYDHKDEVPEQRTKSDVYNTLLADGVARKITSTNAFPSSLLLAHAHQQDLNRVQMEEKNLTTSERDFPFDNFSKLPHVVGQQNSLQKVQPMKNVETEPKGVQDAQQVNIMSKENLTREDGKHGQGFAYEINSLPSENRKMLNLFARGGREDYNVTSLSENPPNACSRGFTSDGQSEAVNEFNRKNMEGNDEENSQMNPLSASSWFKFRNGQMPSIYNELLPKQPGGNFSLSKPSENFCKLSTLDGTDSADVNQSGGVWLAAAATSVPTDITGPYELPSIVTVKTADTLRPKKRKFDSSEFQPWHLEVQGSQRIVNISVAEQDWAETTNRLTEKMVNEVEMVEDGYVRLRSKRRLITTTRLLQQLVCPAPSSILSADASSFHDSVIYFILRASLGDTCSLMCGQRNDFHVSTLDNRNVVSEERETVKRTGDKHIETTVERFYARAGKLESDLQRLDRTASMVDLMVECQELERFSVINRFARCVGAVCLYEEDYSPLPTNWTCSSSTQSCTMPSATNSSDFAACDAAAALQPSETVGTNDFLMPCFHLLTFDFLELFDLSFKNYQ</sequence>
<dbReference type="Proteomes" id="UP000685013">
    <property type="component" value="Chromosome 15"/>
</dbReference>
<name>A0AAV6MBE5_9ROSI</name>
<evidence type="ECO:0000313" key="3">
    <source>
        <dbReference type="Proteomes" id="UP000685013"/>
    </source>
</evidence>
<feature type="compositionally biased region" description="Polar residues" evidence="1">
    <location>
        <begin position="860"/>
        <end position="869"/>
    </location>
</feature>
<dbReference type="PANTHER" id="PTHR31267:SF2">
    <property type="entry name" value="EXPRESSED PROTEIN"/>
    <property type="match status" value="1"/>
</dbReference>
<evidence type="ECO:0000313" key="2">
    <source>
        <dbReference type="EMBL" id="KAG6578541.1"/>
    </source>
</evidence>
<feature type="compositionally biased region" description="Polar residues" evidence="1">
    <location>
        <begin position="370"/>
        <end position="387"/>
    </location>
</feature>
<accession>A0AAV6MBE5</accession>
<feature type="region of interest" description="Disordered" evidence="1">
    <location>
        <begin position="964"/>
        <end position="1010"/>
    </location>
</feature>
<dbReference type="PANTHER" id="PTHR31267">
    <property type="entry name" value="DENTIN SIALOPHOSPHOPROTEIN-LIKE PROTEIN"/>
    <property type="match status" value="1"/>
</dbReference>
<feature type="compositionally biased region" description="Polar residues" evidence="1">
    <location>
        <begin position="1057"/>
        <end position="1073"/>
    </location>
</feature>